<dbReference type="Pfam" id="PF01590">
    <property type="entry name" value="GAF"/>
    <property type="match status" value="1"/>
</dbReference>
<feature type="domain" description="GAF" evidence="2">
    <location>
        <begin position="30"/>
        <end position="176"/>
    </location>
</feature>
<dbReference type="Gene3D" id="3.30.450.40">
    <property type="match status" value="2"/>
</dbReference>
<dbReference type="RefSeq" id="WP_251799719.1">
    <property type="nucleotide sequence ID" value="NZ_JAMQOL010000026.1"/>
</dbReference>
<comment type="caution">
    <text evidence="4">The sequence shown here is derived from an EMBL/GenBank/DDBJ whole genome shotgun (WGS) entry which is preliminary data.</text>
</comment>
<name>A0ABT0Y1J6_9ACTN</name>
<evidence type="ECO:0000259" key="2">
    <source>
        <dbReference type="SMART" id="SM00065"/>
    </source>
</evidence>
<dbReference type="SUPFAM" id="SSF81606">
    <property type="entry name" value="PP2C-like"/>
    <property type="match status" value="1"/>
</dbReference>
<dbReference type="Proteomes" id="UP001523216">
    <property type="component" value="Unassembled WGS sequence"/>
</dbReference>
<dbReference type="SUPFAM" id="SSF55781">
    <property type="entry name" value="GAF domain-like"/>
    <property type="match status" value="2"/>
</dbReference>
<dbReference type="Pfam" id="PF13185">
    <property type="entry name" value="GAF_2"/>
    <property type="match status" value="1"/>
</dbReference>
<organism evidence="4 5">
    <name type="scientific">Paractinoplanes hotanensis</name>
    <dbReference type="NCBI Taxonomy" id="2906497"/>
    <lineage>
        <taxon>Bacteria</taxon>
        <taxon>Bacillati</taxon>
        <taxon>Actinomycetota</taxon>
        <taxon>Actinomycetes</taxon>
        <taxon>Micromonosporales</taxon>
        <taxon>Micromonosporaceae</taxon>
        <taxon>Paractinoplanes</taxon>
    </lineage>
</organism>
<proteinExistence type="predicted"/>
<evidence type="ECO:0000256" key="1">
    <source>
        <dbReference type="ARBA" id="ARBA00022801"/>
    </source>
</evidence>
<evidence type="ECO:0000313" key="5">
    <source>
        <dbReference type="Proteomes" id="UP001523216"/>
    </source>
</evidence>
<keyword evidence="1" id="KW-0378">Hydrolase</keyword>
<dbReference type="InterPro" id="IPR036457">
    <property type="entry name" value="PPM-type-like_dom_sf"/>
</dbReference>
<dbReference type="PANTHER" id="PTHR43156">
    <property type="entry name" value="STAGE II SPORULATION PROTEIN E-RELATED"/>
    <property type="match status" value="1"/>
</dbReference>
<reference evidence="4 5" key="1">
    <citation type="submission" date="2022-06" db="EMBL/GenBank/DDBJ databases">
        <title>Actinoplanes abujensis sp. nov., isolated from Nigerian arid soil.</title>
        <authorList>
            <person name="Ding P."/>
        </authorList>
    </citation>
    <scope>NUCLEOTIDE SEQUENCE [LARGE SCALE GENOMIC DNA]</scope>
    <source>
        <strain evidence="5">TRM88002</strain>
    </source>
</reference>
<keyword evidence="5" id="KW-1185">Reference proteome</keyword>
<evidence type="ECO:0000259" key="3">
    <source>
        <dbReference type="SMART" id="SM00331"/>
    </source>
</evidence>
<feature type="domain" description="GAF" evidence="2">
    <location>
        <begin position="197"/>
        <end position="347"/>
    </location>
</feature>
<gene>
    <name evidence="4" type="ORF">LXN57_20200</name>
</gene>
<dbReference type="SMART" id="SM00331">
    <property type="entry name" value="PP2C_SIG"/>
    <property type="match status" value="1"/>
</dbReference>
<protein>
    <submittedName>
        <fullName evidence="4">SpoIIE family protein phosphatase</fullName>
    </submittedName>
</protein>
<feature type="domain" description="PPM-type phosphatase" evidence="3">
    <location>
        <begin position="364"/>
        <end position="581"/>
    </location>
</feature>
<dbReference type="EMBL" id="JAMQOL010000026">
    <property type="protein sequence ID" value="MCM4079903.1"/>
    <property type="molecule type" value="Genomic_DNA"/>
</dbReference>
<accession>A0ABT0Y1J6</accession>
<dbReference type="InterPro" id="IPR001932">
    <property type="entry name" value="PPM-type_phosphatase-like_dom"/>
</dbReference>
<dbReference type="Gene3D" id="3.60.40.10">
    <property type="entry name" value="PPM-type phosphatase domain"/>
    <property type="match status" value="1"/>
</dbReference>
<evidence type="ECO:0000313" key="4">
    <source>
        <dbReference type="EMBL" id="MCM4079903.1"/>
    </source>
</evidence>
<dbReference type="InterPro" id="IPR052016">
    <property type="entry name" value="Bact_Sigma-Reg"/>
</dbReference>
<dbReference type="PANTHER" id="PTHR43156:SF2">
    <property type="entry name" value="STAGE II SPORULATION PROTEIN E"/>
    <property type="match status" value="1"/>
</dbReference>
<sequence length="583" mass="61792">MTGSMGGSPGSALSRPARLDALLRTRLDAVADPALDRFAEMVRVVLHVPVALVTLVGADRQYFPGACGLGEPWLGRRQTPLSHSFCQHVVTTAEPLIVTDARLDRRVRDNLAIEDLGVVGYAGMPLTDAGGEVLGSLCAIDHAPRTWTDAELSLLAELAASCSDSLRLRISSYRAEFASEHSRLLLSASTALAGTSTVDEVVDTVRDLVTGALDPAYVGFSLLDDAGQLSLASSRLLPNAVAHRWQRYAKLRSTPSALAAGTGLPVLLPDRTAVGERTPDAAATFDEMGWNAAASLPLPGPDGPIGALTFVWKQPHLVDEDEQATLATLAGYVSQTLTRVQLLEDRRTAAATMQKALLTAVPRHESLRMAARYRPAHHEDHVGGDWYDAVSLDEGRLALVIGDVAGHSIDAAAKMSEYRSMLRTLLIDRHEPPSALLRRLEHTGRTLGLDGIATVLLAYLDPTAAGEHVLTWSNAGHPPPSLLTGGEVSLLEGRDPLLGAGRRVSRRNHTRLLPAGATLVLHTDGLVETRTAPIDDGIRRLHQTLLAHAGLEPGELADAILAGSATAGAGEDDVAVLVVTTPG</sequence>
<dbReference type="InterPro" id="IPR029016">
    <property type="entry name" value="GAF-like_dom_sf"/>
</dbReference>
<dbReference type="Pfam" id="PF07228">
    <property type="entry name" value="SpoIIE"/>
    <property type="match status" value="1"/>
</dbReference>
<dbReference type="InterPro" id="IPR003018">
    <property type="entry name" value="GAF"/>
</dbReference>
<dbReference type="SMART" id="SM00065">
    <property type="entry name" value="GAF"/>
    <property type="match status" value="2"/>
</dbReference>